<evidence type="ECO:0000313" key="1">
    <source>
        <dbReference type="EMBL" id="JAD63113.1"/>
    </source>
</evidence>
<accession>A0A0A9BLW3</accession>
<organism evidence="1">
    <name type="scientific">Arundo donax</name>
    <name type="common">Giant reed</name>
    <name type="synonym">Donax arundinaceus</name>
    <dbReference type="NCBI Taxonomy" id="35708"/>
    <lineage>
        <taxon>Eukaryota</taxon>
        <taxon>Viridiplantae</taxon>
        <taxon>Streptophyta</taxon>
        <taxon>Embryophyta</taxon>
        <taxon>Tracheophyta</taxon>
        <taxon>Spermatophyta</taxon>
        <taxon>Magnoliopsida</taxon>
        <taxon>Liliopsida</taxon>
        <taxon>Poales</taxon>
        <taxon>Poaceae</taxon>
        <taxon>PACMAD clade</taxon>
        <taxon>Arundinoideae</taxon>
        <taxon>Arundineae</taxon>
        <taxon>Arundo</taxon>
    </lineage>
</organism>
<reference evidence="1" key="1">
    <citation type="submission" date="2014-09" db="EMBL/GenBank/DDBJ databases">
        <authorList>
            <person name="Magalhaes I.L.F."/>
            <person name="Oliveira U."/>
            <person name="Santos F.R."/>
            <person name="Vidigal T.H.D.A."/>
            <person name="Brescovit A.D."/>
            <person name="Santos A.J."/>
        </authorList>
    </citation>
    <scope>NUCLEOTIDE SEQUENCE</scope>
    <source>
        <tissue evidence="1">Shoot tissue taken approximately 20 cm above the soil surface</tissue>
    </source>
</reference>
<reference evidence="1" key="2">
    <citation type="journal article" date="2015" name="Data Brief">
        <title>Shoot transcriptome of the giant reed, Arundo donax.</title>
        <authorList>
            <person name="Barrero R.A."/>
            <person name="Guerrero F.D."/>
            <person name="Moolhuijzen P."/>
            <person name="Goolsby J.A."/>
            <person name="Tidwell J."/>
            <person name="Bellgard S.E."/>
            <person name="Bellgard M.I."/>
        </authorList>
    </citation>
    <scope>NUCLEOTIDE SEQUENCE</scope>
    <source>
        <tissue evidence="1">Shoot tissue taken approximately 20 cm above the soil surface</tissue>
    </source>
</reference>
<name>A0A0A9BLW3_ARUDO</name>
<dbReference type="EMBL" id="GBRH01234782">
    <property type="protein sequence ID" value="JAD63113.1"/>
    <property type="molecule type" value="Transcribed_RNA"/>
</dbReference>
<protein>
    <submittedName>
        <fullName evidence="1">Uncharacterized protein</fullName>
    </submittedName>
</protein>
<proteinExistence type="predicted"/>
<dbReference type="AlphaFoldDB" id="A0A0A9BLW3"/>
<sequence length="47" mass="5367">MSKKILRVENMTTSRDVCTGHVDTGVFDIRVSISQLWKANIKKIIAY</sequence>